<proteinExistence type="inferred from homology"/>
<evidence type="ECO:0000256" key="2">
    <source>
        <dbReference type="SAM" id="MobiDB-lite"/>
    </source>
</evidence>
<dbReference type="NCBIfam" id="TIGR00350">
    <property type="entry name" value="lytR_cpsA_psr"/>
    <property type="match status" value="1"/>
</dbReference>
<gene>
    <name evidence="4" type="ORF">EDM56_13325</name>
</gene>
<sequence length="480" mass="52403">MGEAAKPARLPNNKNAQKEPRKVKPRRRRGWKQNLLLLLLLLVVSGGAAAGALYWQFSQLVEDVSQPTPNDGVATVKPGLSTVYEPDKSISMLIIGRDTRKNGGGLNTDVMMLATINPVNKKVTMLSIPRDTRIKLAGTSGYEKINSVYALGENQKKRAEQKGQKPTENGITLLKSTFEDVLGIPIQYYAEVDFKGFQAIIDELGGVQVNVDRKLVYDDPTDGTHINLSPGLQVLNGDKALDYVRHRHDNRGSKYESSDFDRNRRQQEVIHAIVDKMTTIDGMTKILDIMKIAGDHLRTDMPPDKIKGVLKDFAGVNSSAINSLENGAYWVGGPNMNYTFFPNDKLASIRTALQTEMNIKPETLGQLNDSVSLGANEKTRSVVTPPKQTQTTTTKPEVKQPTVEEQPAQPTKKPSTKPSTPSTNTGKEQPPSDMNGGTPNQEQPAGQEQPPADYAPQTPSTDPATPAAPPADYADTPNQG</sequence>
<organism evidence="4 5">
    <name type="scientific">Brevibacillus fluminis</name>
    <dbReference type="NCBI Taxonomy" id="511487"/>
    <lineage>
        <taxon>Bacteria</taxon>
        <taxon>Bacillati</taxon>
        <taxon>Bacillota</taxon>
        <taxon>Bacilli</taxon>
        <taxon>Bacillales</taxon>
        <taxon>Paenibacillaceae</taxon>
        <taxon>Brevibacillus</taxon>
    </lineage>
</organism>
<dbReference type="PANTHER" id="PTHR33392">
    <property type="entry name" value="POLYISOPRENYL-TEICHOIC ACID--PEPTIDOGLYCAN TEICHOIC ACID TRANSFERASE TAGU"/>
    <property type="match status" value="1"/>
</dbReference>
<comment type="similarity">
    <text evidence="1">Belongs to the LytR/CpsA/Psr (LCP) family.</text>
</comment>
<name>A0A3M8DIE6_9BACL</name>
<feature type="compositionally biased region" description="Low complexity" evidence="2">
    <location>
        <begin position="439"/>
        <end position="480"/>
    </location>
</feature>
<dbReference type="Proteomes" id="UP000271031">
    <property type="component" value="Unassembled WGS sequence"/>
</dbReference>
<feature type="compositionally biased region" description="Low complexity" evidence="2">
    <location>
        <begin position="382"/>
        <end position="403"/>
    </location>
</feature>
<dbReference type="InterPro" id="IPR050922">
    <property type="entry name" value="LytR/CpsA/Psr_CW_biosynth"/>
</dbReference>
<dbReference type="InterPro" id="IPR004474">
    <property type="entry name" value="LytR_CpsA_psr"/>
</dbReference>
<evidence type="ECO:0000313" key="5">
    <source>
        <dbReference type="Proteomes" id="UP000271031"/>
    </source>
</evidence>
<dbReference type="EMBL" id="RHHQ01000010">
    <property type="protein sequence ID" value="RNB87804.1"/>
    <property type="molecule type" value="Genomic_DNA"/>
</dbReference>
<keyword evidence="5" id="KW-1185">Reference proteome</keyword>
<dbReference type="Pfam" id="PF03816">
    <property type="entry name" value="LytR_cpsA_psr"/>
    <property type="match status" value="1"/>
</dbReference>
<dbReference type="RefSeq" id="WP_122918409.1">
    <property type="nucleotide sequence ID" value="NZ_RHHQ01000010.1"/>
</dbReference>
<accession>A0A3M8DIE6</accession>
<dbReference type="Gene3D" id="3.40.630.190">
    <property type="entry name" value="LCP protein"/>
    <property type="match status" value="1"/>
</dbReference>
<reference evidence="4 5" key="1">
    <citation type="submission" date="2018-10" db="EMBL/GenBank/DDBJ databases">
        <title>Phylogenomics of Brevibacillus.</title>
        <authorList>
            <person name="Dunlap C."/>
        </authorList>
    </citation>
    <scope>NUCLEOTIDE SEQUENCE [LARGE SCALE GENOMIC DNA]</scope>
    <source>
        <strain evidence="4 5">JCM 15716</strain>
    </source>
</reference>
<evidence type="ECO:0000313" key="4">
    <source>
        <dbReference type="EMBL" id="RNB87804.1"/>
    </source>
</evidence>
<comment type="caution">
    <text evidence="4">The sequence shown here is derived from an EMBL/GenBank/DDBJ whole genome shotgun (WGS) entry which is preliminary data.</text>
</comment>
<dbReference type="AlphaFoldDB" id="A0A3M8DIE6"/>
<evidence type="ECO:0000259" key="3">
    <source>
        <dbReference type="Pfam" id="PF03816"/>
    </source>
</evidence>
<dbReference type="OrthoDB" id="27330at2"/>
<feature type="region of interest" description="Disordered" evidence="2">
    <location>
        <begin position="375"/>
        <end position="480"/>
    </location>
</feature>
<feature type="domain" description="Cell envelope-related transcriptional attenuator" evidence="3">
    <location>
        <begin position="107"/>
        <end position="278"/>
    </location>
</feature>
<evidence type="ECO:0000256" key="1">
    <source>
        <dbReference type="ARBA" id="ARBA00006068"/>
    </source>
</evidence>
<dbReference type="PANTHER" id="PTHR33392:SF6">
    <property type="entry name" value="POLYISOPRENYL-TEICHOIC ACID--PEPTIDOGLYCAN TEICHOIC ACID TRANSFERASE TAGU"/>
    <property type="match status" value="1"/>
</dbReference>
<feature type="compositionally biased region" description="Low complexity" evidence="2">
    <location>
        <begin position="410"/>
        <end position="423"/>
    </location>
</feature>
<feature type="region of interest" description="Disordered" evidence="2">
    <location>
        <begin position="1"/>
        <end position="27"/>
    </location>
</feature>
<protein>
    <submittedName>
        <fullName evidence="4">LytR family transcriptional regulator</fullName>
    </submittedName>
</protein>